<protein>
    <recommendedName>
        <fullName evidence="8">Cardiolipin synthase</fullName>
        <ecNumber evidence="8">2.7.8.-</ecNumber>
    </recommendedName>
</protein>
<dbReference type="EC" id="2.7.8.-" evidence="8"/>
<keyword evidence="2" id="KW-1003">Cell membrane</keyword>
<dbReference type="PANTHER" id="PTHR21248:SF22">
    <property type="entry name" value="PHOSPHOLIPASE D"/>
    <property type="match status" value="1"/>
</dbReference>
<evidence type="ECO:0000313" key="12">
    <source>
        <dbReference type="Proteomes" id="UP001589645"/>
    </source>
</evidence>
<dbReference type="NCBIfam" id="TIGR04265">
    <property type="entry name" value="bac_cardiolipin"/>
    <property type="match status" value="1"/>
</dbReference>
<keyword evidence="3" id="KW-0808">Transferase</keyword>
<evidence type="ECO:0000256" key="8">
    <source>
        <dbReference type="NCBIfam" id="TIGR04265"/>
    </source>
</evidence>
<keyword evidence="4 9" id="KW-0812">Transmembrane</keyword>
<keyword evidence="5" id="KW-0677">Repeat</keyword>
<evidence type="ECO:0000256" key="1">
    <source>
        <dbReference type="ARBA" id="ARBA00004236"/>
    </source>
</evidence>
<dbReference type="EMBL" id="JBHMEP010000001">
    <property type="protein sequence ID" value="MFB9135075.1"/>
    <property type="molecule type" value="Genomic_DNA"/>
</dbReference>
<evidence type="ECO:0000256" key="5">
    <source>
        <dbReference type="ARBA" id="ARBA00022737"/>
    </source>
</evidence>
<comment type="subcellular location">
    <subcellularLocation>
        <location evidence="1">Cell membrane</location>
    </subcellularLocation>
</comment>
<dbReference type="SUPFAM" id="SSF56024">
    <property type="entry name" value="Phospholipase D/nuclease"/>
    <property type="match status" value="2"/>
</dbReference>
<evidence type="ECO:0000259" key="10">
    <source>
        <dbReference type="PROSITE" id="PS50035"/>
    </source>
</evidence>
<feature type="domain" description="PLD phosphodiesterase" evidence="10">
    <location>
        <begin position="207"/>
        <end position="234"/>
    </location>
</feature>
<dbReference type="InterPro" id="IPR001736">
    <property type="entry name" value="PLipase_D/transphosphatidylase"/>
</dbReference>
<dbReference type="SMART" id="SM00155">
    <property type="entry name" value="PLDc"/>
    <property type="match status" value="2"/>
</dbReference>
<dbReference type="Gene3D" id="3.30.870.10">
    <property type="entry name" value="Endonuclease Chain A"/>
    <property type="match status" value="2"/>
</dbReference>
<gene>
    <name evidence="11" type="primary">cls</name>
    <name evidence="11" type="ORF">ACFFUV_08880</name>
</gene>
<accession>A0ABV5HLH9</accession>
<organism evidence="11 12">
    <name type="scientific">Vibrio olivae</name>
    <dbReference type="NCBI Taxonomy" id="1243002"/>
    <lineage>
        <taxon>Bacteria</taxon>
        <taxon>Pseudomonadati</taxon>
        <taxon>Pseudomonadota</taxon>
        <taxon>Gammaproteobacteria</taxon>
        <taxon>Vibrionales</taxon>
        <taxon>Vibrionaceae</taxon>
        <taxon>Vibrio</taxon>
    </lineage>
</organism>
<dbReference type="Proteomes" id="UP001589645">
    <property type="component" value="Unassembled WGS sequence"/>
</dbReference>
<evidence type="ECO:0000256" key="3">
    <source>
        <dbReference type="ARBA" id="ARBA00022679"/>
    </source>
</evidence>
<evidence type="ECO:0000256" key="6">
    <source>
        <dbReference type="ARBA" id="ARBA00022989"/>
    </source>
</evidence>
<evidence type="ECO:0000256" key="9">
    <source>
        <dbReference type="SAM" id="Phobius"/>
    </source>
</evidence>
<dbReference type="PROSITE" id="PS50035">
    <property type="entry name" value="PLD"/>
    <property type="match status" value="2"/>
</dbReference>
<dbReference type="InterPro" id="IPR022924">
    <property type="entry name" value="Cardiolipin_synthase"/>
</dbReference>
<comment type="caution">
    <text evidence="11">The sequence shown here is derived from an EMBL/GenBank/DDBJ whole genome shotgun (WGS) entry which is preliminary data.</text>
</comment>
<evidence type="ECO:0000256" key="4">
    <source>
        <dbReference type="ARBA" id="ARBA00022692"/>
    </source>
</evidence>
<sequence>MVVTLIVVYILGIVTALHAAMTARTPTGAVAWVISLVTVPFIAIPLYAVFGRNRFQGRVEAFEQRAKEMSNLKTNCAQHLRPWQVPEKQCPHWFQATQDISQHPIVSNNSMTLLINGHATFESILEGIAQAKQYILFQFYMIRDDELGQKVKAALTKRAQAGIKVIVLFDEIGSQDLSKTYVKEMRSQGIEVSSFKPNQGWLNRFQLNFRNHRKMVVIDGLSAWLGGHNVGDEYLGRNPKLSPWRDTHIKLEGPAVLPIQLTILSDWYWATRKIPTVNWTPTASHQNNQKVMVFPTAPTGSLENASLFFVAAINSAKQRIWLSSPYFIPDEAVMKALQLAALRGVDVRIITTGKPDSLPVYLASFHYIQKLCELNIRFYAYKPGFLHQKAMLIDEHTSSVGTHNFDNRSFRLNFEVSVVTVDTDLANQIETMFEKDFDNAQPIDPDALKQRPLWWWLGVKLSRLLAPIL</sequence>
<dbReference type="InterPro" id="IPR025202">
    <property type="entry name" value="PLD-like_dom"/>
</dbReference>
<evidence type="ECO:0000256" key="7">
    <source>
        <dbReference type="ARBA" id="ARBA00023136"/>
    </source>
</evidence>
<feature type="domain" description="PLD phosphodiesterase" evidence="10">
    <location>
        <begin position="382"/>
        <end position="409"/>
    </location>
</feature>
<proteinExistence type="predicted"/>
<dbReference type="CDD" id="cd09155">
    <property type="entry name" value="PLDc_PaCLS_like_1"/>
    <property type="match status" value="1"/>
</dbReference>
<keyword evidence="6 9" id="KW-1133">Transmembrane helix</keyword>
<dbReference type="PANTHER" id="PTHR21248">
    <property type="entry name" value="CARDIOLIPIN SYNTHASE"/>
    <property type="match status" value="1"/>
</dbReference>
<keyword evidence="7 9" id="KW-0472">Membrane</keyword>
<reference evidence="11 12" key="1">
    <citation type="submission" date="2024-09" db="EMBL/GenBank/DDBJ databases">
        <authorList>
            <person name="Sun Q."/>
            <person name="Mori K."/>
        </authorList>
    </citation>
    <scope>NUCLEOTIDE SEQUENCE [LARGE SCALE GENOMIC DNA]</scope>
    <source>
        <strain evidence="11 12">CECT 8064</strain>
    </source>
</reference>
<keyword evidence="12" id="KW-1185">Reference proteome</keyword>
<evidence type="ECO:0000313" key="11">
    <source>
        <dbReference type="EMBL" id="MFB9135075.1"/>
    </source>
</evidence>
<dbReference type="RefSeq" id="WP_390191332.1">
    <property type="nucleotide sequence ID" value="NZ_JBHMEP010000001.1"/>
</dbReference>
<evidence type="ECO:0000256" key="2">
    <source>
        <dbReference type="ARBA" id="ARBA00022475"/>
    </source>
</evidence>
<dbReference type="Pfam" id="PF13091">
    <property type="entry name" value="PLDc_2"/>
    <property type="match status" value="2"/>
</dbReference>
<name>A0ABV5HLH9_9VIBR</name>
<feature type="transmembrane region" description="Helical" evidence="9">
    <location>
        <begin position="29"/>
        <end position="50"/>
    </location>
</feature>